<evidence type="ECO:0000313" key="3">
    <source>
        <dbReference type="RefSeq" id="XP_048328041.1"/>
    </source>
</evidence>
<proteinExistence type="predicted"/>
<evidence type="ECO:0000313" key="2">
    <source>
        <dbReference type="Proteomes" id="UP001652623"/>
    </source>
</evidence>
<organism evidence="2 3">
    <name type="scientific">Ziziphus jujuba</name>
    <name type="common">Chinese jujube</name>
    <name type="synonym">Ziziphus sativa</name>
    <dbReference type="NCBI Taxonomy" id="326968"/>
    <lineage>
        <taxon>Eukaryota</taxon>
        <taxon>Viridiplantae</taxon>
        <taxon>Streptophyta</taxon>
        <taxon>Embryophyta</taxon>
        <taxon>Tracheophyta</taxon>
        <taxon>Spermatophyta</taxon>
        <taxon>Magnoliopsida</taxon>
        <taxon>eudicotyledons</taxon>
        <taxon>Gunneridae</taxon>
        <taxon>Pentapetalae</taxon>
        <taxon>rosids</taxon>
        <taxon>fabids</taxon>
        <taxon>Rosales</taxon>
        <taxon>Rhamnaceae</taxon>
        <taxon>Paliureae</taxon>
        <taxon>Ziziphus</taxon>
    </lineage>
</organism>
<dbReference type="InterPro" id="IPR010399">
    <property type="entry name" value="Tify_dom"/>
</dbReference>
<keyword evidence="2" id="KW-1185">Reference proteome</keyword>
<dbReference type="GeneID" id="107417290"/>
<accession>A0ABM3IGS3</accession>
<protein>
    <submittedName>
        <fullName evidence="3">Protein TIFY 6B isoform X1</fullName>
    </submittedName>
</protein>
<feature type="domain" description="Tify" evidence="1">
    <location>
        <begin position="182"/>
        <end position="217"/>
    </location>
</feature>
<sequence>MERGFLGLKWEESCVTARKKFKHTIIHSSGGGVQCSSSANRFSSLSHHQKTDQLQRQTTENFYSSSPTYFPVSYNSIDYTIKTTPNLAQSNYYNREMKDPAPDNSVLLSRNKRIPFPTSVATSTENTGSGSGKTAPTNPYFGGMSNMERLPSNFSHQMGHAVVNQGTNSNTATDVRNKAKAYDVPAQKLTIFYGDNVYVYDDISPQQAEVIMSMAKFGSMPSVGEMARSDSQAEAKPLKTNSNSVQYSTFITYLEASEQRKLTLPYNI</sequence>
<evidence type="ECO:0000259" key="1">
    <source>
        <dbReference type="PROSITE" id="PS51320"/>
    </source>
</evidence>
<dbReference type="Proteomes" id="UP001652623">
    <property type="component" value="Chromosome 4"/>
</dbReference>
<dbReference type="SMART" id="SM00979">
    <property type="entry name" value="TIFY"/>
    <property type="match status" value="1"/>
</dbReference>
<dbReference type="Pfam" id="PF06200">
    <property type="entry name" value="tify"/>
    <property type="match status" value="1"/>
</dbReference>
<name>A0ABM3IGS3_ZIZJJ</name>
<gene>
    <name evidence="3" type="primary">LOC107417290</name>
</gene>
<dbReference type="PROSITE" id="PS51320">
    <property type="entry name" value="TIFY"/>
    <property type="match status" value="1"/>
</dbReference>
<dbReference type="RefSeq" id="XP_048328041.1">
    <property type="nucleotide sequence ID" value="XM_048472084.2"/>
</dbReference>
<reference evidence="3" key="1">
    <citation type="submission" date="2025-08" db="UniProtKB">
        <authorList>
            <consortium name="RefSeq"/>
        </authorList>
    </citation>
    <scope>IDENTIFICATION</scope>
    <source>
        <tissue evidence="3">Seedling</tissue>
    </source>
</reference>